<dbReference type="InterPro" id="IPR025510">
    <property type="entry name" value="DUF4397"/>
</dbReference>
<evidence type="ECO:0000313" key="4">
    <source>
        <dbReference type="Proteomes" id="UP001258315"/>
    </source>
</evidence>
<gene>
    <name evidence="3" type="ORF">QE417_000955</name>
</gene>
<protein>
    <recommendedName>
        <fullName evidence="2">DUF4397 domain-containing protein</fullName>
    </recommendedName>
</protein>
<evidence type="ECO:0000313" key="3">
    <source>
        <dbReference type="EMBL" id="MDT3401883.1"/>
    </source>
</evidence>
<keyword evidence="4" id="KW-1185">Reference proteome</keyword>
<organism evidence="3 4">
    <name type="scientific">Mucilaginibacter terrae</name>
    <dbReference type="NCBI Taxonomy" id="1955052"/>
    <lineage>
        <taxon>Bacteria</taxon>
        <taxon>Pseudomonadati</taxon>
        <taxon>Bacteroidota</taxon>
        <taxon>Sphingobacteriia</taxon>
        <taxon>Sphingobacteriales</taxon>
        <taxon>Sphingobacteriaceae</taxon>
        <taxon>Mucilaginibacter</taxon>
    </lineage>
</organism>
<feature type="domain" description="DUF4397" evidence="2">
    <location>
        <begin position="43"/>
        <end position="156"/>
    </location>
</feature>
<feature type="signal peptide" evidence="1">
    <location>
        <begin position="1"/>
        <end position="29"/>
    </location>
</feature>
<reference evidence="4" key="1">
    <citation type="submission" date="2023-07" db="EMBL/GenBank/DDBJ databases">
        <title>Functional and genomic diversity of the sorghum phyllosphere microbiome.</title>
        <authorList>
            <person name="Shade A."/>
        </authorList>
    </citation>
    <scope>NUCLEOTIDE SEQUENCE [LARGE SCALE GENOMIC DNA]</scope>
    <source>
        <strain evidence="4">SORGH_AS_0422</strain>
    </source>
</reference>
<proteinExistence type="predicted"/>
<dbReference type="EMBL" id="JAVLVU010000001">
    <property type="protein sequence ID" value="MDT3401883.1"/>
    <property type="molecule type" value="Genomic_DNA"/>
</dbReference>
<accession>A0ABU3GQ27</accession>
<evidence type="ECO:0000259" key="2">
    <source>
        <dbReference type="Pfam" id="PF14344"/>
    </source>
</evidence>
<name>A0ABU3GQ27_9SPHI</name>
<dbReference type="RefSeq" id="WP_311947848.1">
    <property type="nucleotide sequence ID" value="NZ_JAVLVU010000001.1"/>
</dbReference>
<evidence type="ECO:0000256" key="1">
    <source>
        <dbReference type="SAM" id="SignalP"/>
    </source>
</evidence>
<dbReference type="PROSITE" id="PS51257">
    <property type="entry name" value="PROKAR_LIPOPROTEIN"/>
    <property type="match status" value="1"/>
</dbReference>
<comment type="caution">
    <text evidence="3">The sequence shown here is derived from an EMBL/GenBank/DDBJ whole genome shotgun (WGS) entry which is preliminary data.</text>
</comment>
<dbReference type="Pfam" id="PF14344">
    <property type="entry name" value="DUF4397"/>
    <property type="match status" value="1"/>
</dbReference>
<dbReference type="Proteomes" id="UP001258315">
    <property type="component" value="Unassembled WGS sequence"/>
</dbReference>
<feature type="chain" id="PRO_5046079087" description="DUF4397 domain-containing protein" evidence="1">
    <location>
        <begin position="30"/>
        <end position="239"/>
    </location>
</feature>
<sequence length="239" mass="25463">MKNITQMVSGKMKIAGVLLLLTTALTSCLKDNNDDYVAPQSAVISVINASPDSQPVDFYLDQNRANNSAINYGNGLDYLNAFVGKRTATFNQAGTTTKIKSDTMTLVNNGVYTLYLTNLVATPEFVLLKDNIVKPAAGQVSVRFVHVSAGTPNVDLVTSTGTVIASNIAYKSASAFASVAVGKYTLQVRQAGTSTVLATIADKDLAANSVYTVWLQGINGSTDEVKKLMAKTQLNAYFQ</sequence>
<keyword evidence="1" id="KW-0732">Signal</keyword>